<dbReference type="PANTHER" id="PTHR32507:SF8">
    <property type="entry name" value="CNH1P"/>
    <property type="match status" value="1"/>
</dbReference>
<feature type="transmembrane region" description="Helical" evidence="5">
    <location>
        <begin position="93"/>
        <end position="116"/>
    </location>
</feature>
<reference evidence="6 7" key="1">
    <citation type="submission" date="2020-05" db="EMBL/GenBank/DDBJ databases">
        <title>MicrobeNet Type strains.</title>
        <authorList>
            <person name="Nicholson A.C."/>
        </authorList>
    </citation>
    <scope>NUCLEOTIDE SEQUENCE [LARGE SCALE GENOMIC DNA]</scope>
    <source>
        <strain evidence="6 7">JCM 3224</strain>
    </source>
</reference>
<evidence type="ECO:0000256" key="5">
    <source>
        <dbReference type="SAM" id="Phobius"/>
    </source>
</evidence>
<dbReference type="GO" id="GO:0015297">
    <property type="term" value="F:antiporter activity"/>
    <property type="evidence" value="ECO:0007669"/>
    <property type="project" value="UniProtKB-KW"/>
</dbReference>
<dbReference type="AlphaFoldDB" id="A0A849BW63"/>
<name>A0A849BW63_9NOCA</name>
<comment type="caution">
    <text evidence="6">The sequence shown here is derived from an EMBL/GenBank/DDBJ whole genome shotgun (WGS) entry which is preliminary data.</text>
</comment>
<keyword evidence="4" id="KW-0406">Ion transport</keyword>
<keyword evidence="5" id="KW-0812">Transmembrane</keyword>
<comment type="subcellular location">
    <subcellularLocation>
        <location evidence="1">Cell membrane</location>
        <topology evidence="1">Multi-pass membrane protein</topology>
    </subcellularLocation>
</comment>
<accession>A0A849BW63</accession>
<keyword evidence="7" id="KW-1185">Reference proteome</keyword>
<dbReference type="PANTHER" id="PTHR32507">
    <property type="entry name" value="NA(+)/H(+) ANTIPORTER 1"/>
    <property type="match status" value="1"/>
</dbReference>
<evidence type="ECO:0000313" key="6">
    <source>
        <dbReference type="EMBL" id="NNH68530.1"/>
    </source>
</evidence>
<keyword evidence="2" id="KW-0813">Transport</keyword>
<evidence type="ECO:0000313" key="7">
    <source>
        <dbReference type="Proteomes" id="UP000586827"/>
    </source>
</evidence>
<sequence length="131" mass="13882">MEHILTLVVLLLLGAALTTGLLAALSWQGAALGVLLVFGFRPAAAWLSLQRCHGMDGKERAVTAFFGIRGIGSIYYVAYGMTHTDLHAEADAIWAVAAFTIVLSIIVHGASAGWVMTHLENARDGRQPAAP</sequence>
<dbReference type="EMBL" id="JABELX010000001">
    <property type="protein sequence ID" value="NNH68530.1"/>
    <property type="molecule type" value="Genomic_DNA"/>
</dbReference>
<gene>
    <name evidence="6" type="ORF">HLB23_01305</name>
</gene>
<feature type="transmembrane region" description="Helical" evidence="5">
    <location>
        <begin position="61"/>
        <end position="81"/>
    </location>
</feature>
<evidence type="ECO:0000256" key="2">
    <source>
        <dbReference type="ARBA" id="ARBA00022448"/>
    </source>
</evidence>
<keyword evidence="3" id="KW-0050">Antiport</keyword>
<keyword evidence="5" id="KW-1133">Transmembrane helix</keyword>
<evidence type="ECO:0000256" key="3">
    <source>
        <dbReference type="ARBA" id="ARBA00022449"/>
    </source>
</evidence>
<dbReference type="GO" id="GO:0006811">
    <property type="term" value="P:monoatomic ion transport"/>
    <property type="evidence" value="ECO:0007669"/>
    <property type="project" value="UniProtKB-KW"/>
</dbReference>
<protein>
    <submittedName>
        <fullName evidence="6">Uncharacterized protein</fullName>
    </submittedName>
</protein>
<keyword evidence="5" id="KW-0472">Membrane</keyword>
<evidence type="ECO:0000256" key="4">
    <source>
        <dbReference type="ARBA" id="ARBA00023065"/>
    </source>
</evidence>
<dbReference type="Proteomes" id="UP000586827">
    <property type="component" value="Unassembled WGS sequence"/>
</dbReference>
<dbReference type="RefSeq" id="WP_157552116.1">
    <property type="nucleotide sequence ID" value="NZ_JABELX010000001.1"/>
</dbReference>
<evidence type="ECO:0000256" key="1">
    <source>
        <dbReference type="ARBA" id="ARBA00004651"/>
    </source>
</evidence>
<dbReference type="GO" id="GO:0005886">
    <property type="term" value="C:plasma membrane"/>
    <property type="evidence" value="ECO:0007669"/>
    <property type="project" value="UniProtKB-SubCell"/>
</dbReference>
<organism evidence="6 7">
    <name type="scientific">Nocardia uniformis</name>
    <dbReference type="NCBI Taxonomy" id="53432"/>
    <lineage>
        <taxon>Bacteria</taxon>
        <taxon>Bacillati</taxon>
        <taxon>Actinomycetota</taxon>
        <taxon>Actinomycetes</taxon>
        <taxon>Mycobacteriales</taxon>
        <taxon>Nocardiaceae</taxon>
        <taxon>Nocardia</taxon>
    </lineage>
</organism>
<proteinExistence type="predicted"/>
<feature type="transmembrane region" description="Helical" evidence="5">
    <location>
        <begin position="30"/>
        <end position="49"/>
    </location>
</feature>